<sequence length="588" mass="64408">MHMPVLSRDLRPHYLTWPFLALAVLFVSLAVIGGFRSYTPTPFWDSWGIYQFVEQVSSGDLSAWWTLHNEHRILLTRVLQWLDIRLFDGSMVFLVAINYAMASAICLIFLRALADAIPVGKSSGMRLILACLICALSFSWLQMENFTWDYQSQFFGAQLFPLLGFYALYRARRASPFSDGLFITAVLVGILSVGTMANGILALPAFAVLAWIYGAGRVRVGALVAVSILMAGLYLFGYHTPGGQHASLFAALIEHPVLLANHTLIYLGGPIYHLLGMRHPGLALAVGLFVVLSALFLAIRSLRDPRQHALELALLAFVAYVIGTAVITSAGRIHFFGDRPYLPSRYMTPVLMAWSALLIAFAARFAHRLDDRRLRPTLVGAALAFLLLLTPFQFLALQTHDDRIFLLYASDLGSPRSHEEQNFSRAIAALALELGVRDSARISATFPEVDLALALARPAIRNGWSAFGDPLLADAGARLGTRIGEVPDRVCLGHLDGIAPVDGDARYLRFSGWIYARHEKSVPRSVLLVGRDRRILGYALTGRPRPDVERAVGGAAALSGFEGFLPAGSSYAKALLVGSDPDCYLALP</sequence>
<dbReference type="EMBL" id="AFWT01000003">
    <property type="protein sequence ID" value="EGV33320.1"/>
    <property type="molecule type" value="Genomic_DNA"/>
</dbReference>
<feature type="transmembrane region" description="Helical" evidence="1">
    <location>
        <begin position="281"/>
        <end position="300"/>
    </location>
</feature>
<dbReference type="eggNOG" id="ENOG502Z9WN">
    <property type="taxonomic scope" value="Bacteria"/>
</dbReference>
<dbReference type="PATRIC" id="fig|765913.3.peg.534"/>
<evidence type="ECO:0008006" key="4">
    <source>
        <dbReference type="Google" id="ProtNLM"/>
    </source>
</evidence>
<feature type="transmembrane region" description="Helical" evidence="1">
    <location>
        <begin position="346"/>
        <end position="366"/>
    </location>
</feature>
<feature type="transmembrane region" description="Helical" evidence="1">
    <location>
        <begin position="91"/>
        <end position="113"/>
    </location>
</feature>
<name>G2DWW6_9GAMM</name>
<reference evidence="2 3" key="1">
    <citation type="submission" date="2011-06" db="EMBL/GenBank/DDBJ databases">
        <title>The draft genome of Thiorhodococcus drewsii AZ1.</title>
        <authorList>
            <consortium name="US DOE Joint Genome Institute (JGI-PGF)"/>
            <person name="Lucas S."/>
            <person name="Han J."/>
            <person name="Lapidus A."/>
            <person name="Cheng J.-F."/>
            <person name="Goodwin L."/>
            <person name="Pitluck S."/>
            <person name="Peters L."/>
            <person name="Land M.L."/>
            <person name="Hauser L."/>
            <person name="Vogl K."/>
            <person name="Liu Z."/>
            <person name="Imhoff J."/>
            <person name="Thiel V."/>
            <person name="Frigaard N.-U."/>
            <person name="Bryant D.A."/>
            <person name="Woyke T.J."/>
        </authorList>
    </citation>
    <scope>NUCLEOTIDE SEQUENCE [LARGE SCALE GENOMIC DNA]</scope>
    <source>
        <strain evidence="2 3">AZ1</strain>
    </source>
</reference>
<feature type="transmembrane region" description="Helical" evidence="1">
    <location>
        <begin position="125"/>
        <end position="141"/>
    </location>
</feature>
<protein>
    <recommendedName>
        <fullName evidence="4">Transmembrane protein</fullName>
    </recommendedName>
</protein>
<dbReference type="AlphaFoldDB" id="G2DWW6"/>
<keyword evidence="1" id="KW-1133">Transmembrane helix</keyword>
<dbReference type="Proteomes" id="UP000004200">
    <property type="component" value="Unassembled WGS sequence"/>
</dbReference>
<feature type="transmembrane region" description="Helical" evidence="1">
    <location>
        <begin position="153"/>
        <end position="169"/>
    </location>
</feature>
<evidence type="ECO:0000256" key="1">
    <source>
        <dbReference type="SAM" id="Phobius"/>
    </source>
</evidence>
<feature type="transmembrane region" description="Helical" evidence="1">
    <location>
        <begin position="312"/>
        <end position="334"/>
    </location>
</feature>
<accession>G2DWW6</accession>
<proteinExistence type="predicted"/>
<keyword evidence="1" id="KW-0812">Transmembrane</keyword>
<dbReference type="OrthoDB" id="8625549at2"/>
<gene>
    <name evidence="2" type="ORF">ThidrDRAFT_0527</name>
</gene>
<comment type="caution">
    <text evidence="2">The sequence shown here is derived from an EMBL/GenBank/DDBJ whole genome shotgun (WGS) entry which is preliminary data.</text>
</comment>
<feature type="transmembrane region" description="Helical" evidence="1">
    <location>
        <begin position="12"/>
        <end position="35"/>
    </location>
</feature>
<feature type="transmembrane region" description="Helical" evidence="1">
    <location>
        <begin position="218"/>
        <end position="236"/>
    </location>
</feature>
<dbReference type="RefSeq" id="WP_007039243.1">
    <property type="nucleotide sequence ID" value="NZ_AFWT01000003.1"/>
</dbReference>
<dbReference type="STRING" id="765913.ThidrDRAFT_0527"/>
<feature type="transmembrane region" description="Helical" evidence="1">
    <location>
        <begin position="378"/>
        <end position="397"/>
    </location>
</feature>
<evidence type="ECO:0000313" key="3">
    <source>
        <dbReference type="Proteomes" id="UP000004200"/>
    </source>
</evidence>
<keyword evidence="3" id="KW-1185">Reference proteome</keyword>
<evidence type="ECO:0000313" key="2">
    <source>
        <dbReference type="EMBL" id="EGV33320.1"/>
    </source>
</evidence>
<organism evidence="2 3">
    <name type="scientific">Thiorhodococcus drewsii AZ1</name>
    <dbReference type="NCBI Taxonomy" id="765913"/>
    <lineage>
        <taxon>Bacteria</taxon>
        <taxon>Pseudomonadati</taxon>
        <taxon>Pseudomonadota</taxon>
        <taxon>Gammaproteobacteria</taxon>
        <taxon>Chromatiales</taxon>
        <taxon>Chromatiaceae</taxon>
        <taxon>Thiorhodococcus</taxon>
    </lineage>
</organism>
<feature type="transmembrane region" description="Helical" evidence="1">
    <location>
        <begin position="181"/>
        <end position="212"/>
    </location>
</feature>
<keyword evidence="1" id="KW-0472">Membrane</keyword>